<accession>A0AAD0RRD6</accession>
<name>A0AAD0RRD6_9NEIS</name>
<keyword evidence="6" id="KW-1185">Reference proteome</keyword>
<keyword evidence="5" id="KW-0315">Glutamine amidotransferase</keyword>
<evidence type="ECO:0000256" key="2">
    <source>
        <dbReference type="ARBA" id="ARBA00023239"/>
    </source>
</evidence>
<dbReference type="KEGG" id="crz:D1345_12435"/>
<dbReference type="GO" id="GO:0019172">
    <property type="term" value="F:glyoxalase III activity"/>
    <property type="evidence" value="ECO:0007669"/>
    <property type="project" value="TreeGrafter"/>
</dbReference>
<evidence type="ECO:0000259" key="4">
    <source>
        <dbReference type="Pfam" id="PF01965"/>
    </source>
</evidence>
<evidence type="ECO:0000256" key="1">
    <source>
        <dbReference type="ARBA" id="ARBA00023016"/>
    </source>
</evidence>
<proteinExistence type="inferred from homology"/>
<keyword evidence="1" id="KW-0346">Stress response</keyword>
<feature type="domain" description="DJ-1/PfpI" evidence="4">
    <location>
        <begin position="87"/>
        <end position="223"/>
    </location>
</feature>
<evidence type="ECO:0000256" key="3">
    <source>
        <dbReference type="ARBA" id="ARBA00038493"/>
    </source>
</evidence>
<dbReference type="Gene3D" id="3.40.50.880">
    <property type="match status" value="1"/>
</dbReference>
<dbReference type="SUPFAM" id="SSF52317">
    <property type="entry name" value="Class I glutamine amidotransferase-like"/>
    <property type="match status" value="1"/>
</dbReference>
<gene>
    <name evidence="5" type="ORF">D1345_12435</name>
</gene>
<dbReference type="GO" id="GO:0005737">
    <property type="term" value="C:cytoplasm"/>
    <property type="evidence" value="ECO:0007669"/>
    <property type="project" value="TreeGrafter"/>
</dbReference>
<protein>
    <submittedName>
        <fullName evidence="5">Type 1 glutamine amidotransferase domain-containing protein</fullName>
    </submittedName>
</protein>
<dbReference type="RefSeq" id="WP_019102495.1">
    <property type="nucleotide sequence ID" value="NZ_CP031968.1"/>
</dbReference>
<evidence type="ECO:0000313" key="5">
    <source>
        <dbReference type="EMBL" id="AXT46956.1"/>
    </source>
</evidence>
<reference evidence="5 6" key="1">
    <citation type="submission" date="2018-08" db="EMBL/GenBank/DDBJ databases">
        <title>Complete genome sequence of JP2-74.</title>
        <authorList>
            <person name="Wu L."/>
        </authorList>
    </citation>
    <scope>NUCLEOTIDE SEQUENCE [LARGE SCALE GENOMIC DNA]</scope>
    <source>
        <strain evidence="5 6">JP2-74</strain>
    </source>
</reference>
<dbReference type="PANTHER" id="PTHR48094">
    <property type="entry name" value="PROTEIN/NUCLEIC ACID DEGLYCASE DJ-1-RELATED"/>
    <property type="match status" value="1"/>
</dbReference>
<dbReference type="PANTHER" id="PTHR48094:SF11">
    <property type="entry name" value="GLUTATHIONE-INDEPENDENT GLYOXALASE HSP31-RELATED"/>
    <property type="match status" value="1"/>
</dbReference>
<dbReference type="GeneID" id="58560273"/>
<dbReference type="InterPro" id="IPR050325">
    <property type="entry name" value="Prot/Nucl_acid_deglycase"/>
</dbReference>
<dbReference type="Proteomes" id="UP000259465">
    <property type="component" value="Chromosome"/>
</dbReference>
<dbReference type="GO" id="GO:0019243">
    <property type="term" value="P:methylglyoxal catabolic process to D-lactate via S-lactoyl-glutathione"/>
    <property type="evidence" value="ECO:0007669"/>
    <property type="project" value="TreeGrafter"/>
</dbReference>
<dbReference type="Pfam" id="PF01965">
    <property type="entry name" value="DJ-1_PfpI"/>
    <property type="match status" value="1"/>
</dbReference>
<keyword evidence="2" id="KW-0456">Lyase</keyword>
<dbReference type="InterPro" id="IPR002818">
    <property type="entry name" value="DJ-1/PfpI"/>
</dbReference>
<dbReference type="EMBL" id="CP031968">
    <property type="protein sequence ID" value="AXT46956.1"/>
    <property type="molecule type" value="Genomic_DNA"/>
</dbReference>
<evidence type="ECO:0000313" key="6">
    <source>
        <dbReference type="Proteomes" id="UP000259465"/>
    </source>
</evidence>
<comment type="similarity">
    <text evidence="3">Belongs to the peptidase C56 family. HSP31-like subfamily.</text>
</comment>
<dbReference type="InterPro" id="IPR029062">
    <property type="entry name" value="Class_I_gatase-like"/>
</dbReference>
<dbReference type="AlphaFoldDB" id="A0AAD0RRD6"/>
<dbReference type="CDD" id="cd03141">
    <property type="entry name" value="GATase1_Hsp31_like"/>
    <property type="match status" value="1"/>
</dbReference>
<organism evidence="5 6">
    <name type="scientific">Chromobacterium rhizoryzae</name>
    <dbReference type="NCBI Taxonomy" id="1778675"/>
    <lineage>
        <taxon>Bacteria</taxon>
        <taxon>Pseudomonadati</taxon>
        <taxon>Pseudomonadota</taxon>
        <taxon>Betaproteobacteria</taxon>
        <taxon>Neisseriales</taxon>
        <taxon>Chromobacteriaceae</taxon>
        <taxon>Chromobacterium</taxon>
    </lineage>
</organism>
<sequence length="229" mass="25079">MSKRILHVVSNVAHYVDPSEATGLWLSELTHAYELFAAQGWDQQLVSPLGGVSPLEPRSLKWPNIDASARAWLASADKRALLAETARPEDVDPATFDAIYFTGGHAVMWDFPDHAGLQRLTREIYEHGGVVSSVCHGYCGLLNTRLSDGALLVAGRRLTGFSWREEALAGVAGKVPYNAEEEMRRRGALYEKAWLPFISKVVADGRLVTGQNPQSAKAVARRVAALLSR</sequence>